<accession>J3P2I2</accession>
<sequence length="284" mass="30938">MPKRSSSPADAGNAKRRKARRLVSSRNKSCTTCLRMLANERSLDRLCQQDTNSKSKKCVYCCDTKKAGKDGQCTFAAGKVASASGVALVDAALELAEVREAQRDPAASLITRSEYGWASEFTAPKFPSGDATFVTWKAWLAKYEAKAHDTFVDACEAYKKSLENEDGGGGGGPSDELPAGLRDEHDSPDEDPAGLRYEYNSSDITEAQRDKTMGDIGTGVSLGLTALYRLSRGEVPLIPADDEAQFAAHVRHMGSLRSLLLYDKLASNAQDYLDRVRAAKDRRR</sequence>
<reference evidence="4" key="1">
    <citation type="submission" date="2010-07" db="EMBL/GenBank/DDBJ databases">
        <title>The genome sequence of Gaeumannomyces graminis var. tritici strain R3-111a-1.</title>
        <authorList>
            <consortium name="The Broad Institute Genome Sequencing Platform"/>
            <person name="Ma L.-J."/>
            <person name="Dead R."/>
            <person name="Young S."/>
            <person name="Zeng Q."/>
            <person name="Koehrsen M."/>
            <person name="Alvarado L."/>
            <person name="Berlin A."/>
            <person name="Chapman S.B."/>
            <person name="Chen Z."/>
            <person name="Freedman E."/>
            <person name="Gellesch M."/>
            <person name="Goldberg J."/>
            <person name="Griggs A."/>
            <person name="Gujja S."/>
            <person name="Heilman E.R."/>
            <person name="Heiman D."/>
            <person name="Hepburn T."/>
            <person name="Howarth C."/>
            <person name="Jen D."/>
            <person name="Larson L."/>
            <person name="Mehta T."/>
            <person name="Neiman D."/>
            <person name="Pearson M."/>
            <person name="Roberts A."/>
            <person name="Saif S."/>
            <person name="Shea T."/>
            <person name="Shenoy N."/>
            <person name="Sisk P."/>
            <person name="Stolte C."/>
            <person name="Sykes S."/>
            <person name="Walk T."/>
            <person name="White J."/>
            <person name="Yandava C."/>
            <person name="Haas B."/>
            <person name="Nusbaum C."/>
            <person name="Birren B."/>
        </authorList>
    </citation>
    <scope>NUCLEOTIDE SEQUENCE [LARGE SCALE GENOMIC DNA]</scope>
    <source>
        <strain evidence="4">R3-111a-1</strain>
    </source>
</reference>
<dbReference type="HOGENOM" id="CLU_980188_0_0_1"/>
<dbReference type="VEuPathDB" id="FungiDB:GGTG_07728"/>
<reference evidence="3" key="4">
    <citation type="journal article" date="2015" name="G3 (Bethesda)">
        <title>Genome sequences of three phytopathogenic species of the Magnaporthaceae family of fungi.</title>
        <authorList>
            <person name="Okagaki L.H."/>
            <person name="Nunes C.C."/>
            <person name="Sailsbery J."/>
            <person name="Clay B."/>
            <person name="Brown D."/>
            <person name="John T."/>
            <person name="Oh Y."/>
            <person name="Young N."/>
            <person name="Fitzgerald M."/>
            <person name="Haas B.J."/>
            <person name="Zeng Q."/>
            <person name="Young S."/>
            <person name="Adiconis X."/>
            <person name="Fan L."/>
            <person name="Levin J.Z."/>
            <person name="Mitchell T.K."/>
            <person name="Okubara P.A."/>
            <person name="Farman M.L."/>
            <person name="Kohn L.M."/>
            <person name="Birren B."/>
            <person name="Ma L.-J."/>
            <person name="Dean R.A."/>
        </authorList>
    </citation>
    <scope>NUCLEOTIDE SEQUENCE</scope>
    <source>
        <strain evidence="3">R3-111a-1</strain>
    </source>
</reference>
<dbReference type="Proteomes" id="UP000006039">
    <property type="component" value="Unassembled WGS sequence"/>
</dbReference>
<reference evidence="2" key="3">
    <citation type="submission" date="2010-09" db="EMBL/GenBank/DDBJ databases">
        <title>Annotation of Gaeumannomyces graminis var. tritici R3-111a-1.</title>
        <authorList>
            <consortium name="The Broad Institute Genome Sequencing Platform"/>
            <person name="Ma L.-J."/>
            <person name="Dead R."/>
            <person name="Young S.K."/>
            <person name="Zeng Q."/>
            <person name="Gargeya S."/>
            <person name="Fitzgerald M."/>
            <person name="Haas B."/>
            <person name="Abouelleil A."/>
            <person name="Alvarado L."/>
            <person name="Arachchi H.M."/>
            <person name="Berlin A."/>
            <person name="Brown A."/>
            <person name="Chapman S.B."/>
            <person name="Chen Z."/>
            <person name="Dunbar C."/>
            <person name="Freedman E."/>
            <person name="Gearin G."/>
            <person name="Gellesch M."/>
            <person name="Goldberg J."/>
            <person name="Griggs A."/>
            <person name="Gujja S."/>
            <person name="Heiman D."/>
            <person name="Howarth C."/>
            <person name="Larson L."/>
            <person name="Lui A."/>
            <person name="MacDonald P.J.P."/>
            <person name="Mehta T."/>
            <person name="Montmayeur A."/>
            <person name="Murphy C."/>
            <person name="Neiman D."/>
            <person name="Pearson M."/>
            <person name="Priest M."/>
            <person name="Roberts A."/>
            <person name="Saif S."/>
            <person name="Shea T."/>
            <person name="Shenoy N."/>
            <person name="Sisk P."/>
            <person name="Stolte C."/>
            <person name="Sykes S."/>
            <person name="Yandava C."/>
            <person name="Wortman J."/>
            <person name="Nusbaum C."/>
            <person name="Birren B."/>
        </authorList>
    </citation>
    <scope>NUCLEOTIDE SEQUENCE</scope>
    <source>
        <strain evidence="2">R3-111a-1</strain>
    </source>
</reference>
<organism evidence="2">
    <name type="scientific">Gaeumannomyces tritici (strain R3-111a-1)</name>
    <name type="common">Wheat and barley take-all root rot fungus</name>
    <name type="synonym">Gaeumannomyces graminis var. tritici</name>
    <dbReference type="NCBI Taxonomy" id="644352"/>
    <lineage>
        <taxon>Eukaryota</taxon>
        <taxon>Fungi</taxon>
        <taxon>Dikarya</taxon>
        <taxon>Ascomycota</taxon>
        <taxon>Pezizomycotina</taxon>
        <taxon>Sordariomycetes</taxon>
        <taxon>Sordariomycetidae</taxon>
        <taxon>Magnaporthales</taxon>
        <taxon>Magnaporthaceae</taxon>
        <taxon>Gaeumannomyces</taxon>
    </lineage>
</organism>
<protein>
    <submittedName>
        <fullName evidence="2 3">Uncharacterized protein</fullName>
    </submittedName>
</protein>
<feature type="region of interest" description="Disordered" evidence="1">
    <location>
        <begin position="1"/>
        <end position="26"/>
    </location>
</feature>
<dbReference type="AlphaFoldDB" id="J3P2I2"/>
<proteinExistence type="predicted"/>
<evidence type="ECO:0000313" key="3">
    <source>
        <dbReference type="EnsemblFungi" id="EJT73874"/>
    </source>
</evidence>
<dbReference type="GeneID" id="20348186"/>
<dbReference type="EnsemblFungi" id="EJT73874">
    <property type="protein sequence ID" value="EJT73874"/>
    <property type="gene ID" value="GGTG_07728"/>
</dbReference>
<keyword evidence="4" id="KW-1185">Reference proteome</keyword>
<evidence type="ECO:0000256" key="1">
    <source>
        <dbReference type="SAM" id="MobiDB-lite"/>
    </source>
</evidence>
<evidence type="ECO:0000313" key="2">
    <source>
        <dbReference type="EMBL" id="EJT73874.1"/>
    </source>
</evidence>
<dbReference type="EMBL" id="GL385398">
    <property type="protein sequence ID" value="EJT73874.1"/>
    <property type="molecule type" value="Genomic_DNA"/>
</dbReference>
<gene>
    <name evidence="3" type="primary">20348186</name>
    <name evidence="2" type="ORF">GGTG_07728</name>
</gene>
<reference evidence="2" key="2">
    <citation type="submission" date="2010-07" db="EMBL/GenBank/DDBJ databases">
        <authorList>
            <consortium name="The Broad Institute Genome Sequencing Platform"/>
            <consortium name="Broad Institute Genome Sequencing Center for Infectious Disease"/>
            <person name="Ma L.-J."/>
            <person name="Dead R."/>
            <person name="Young S."/>
            <person name="Zeng Q."/>
            <person name="Koehrsen M."/>
            <person name="Alvarado L."/>
            <person name="Berlin A."/>
            <person name="Chapman S.B."/>
            <person name="Chen Z."/>
            <person name="Freedman E."/>
            <person name="Gellesch M."/>
            <person name="Goldberg J."/>
            <person name="Griggs A."/>
            <person name="Gujja S."/>
            <person name="Heilman E.R."/>
            <person name="Heiman D."/>
            <person name="Hepburn T."/>
            <person name="Howarth C."/>
            <person name="Jen D."/>
            <person name="Larson L."/>
            <person name="Mehta T."/>
            <person name="Neiman D."/>
            <person name="Pearson M."/>
            <person name="Roberts A."/>
            <person name="Saif S."/>
            <person name="Shea T."/>
            <person name="Shenoy N."/>
            <person name="Sisk P."/>
            <person name="Stolte C."/>
            <person name="Sykes S."/>
            <person name="Walk T."/>
            <person name="White J."/>
            <person name="Yandava C."/>
            <person name="Haas B."/>
            <person name="Nusbaum C."/>
            <person name="Birren B."/>
        </authorList>
    </citation>
    <scope>NUCLEOTIDE SEQUENCE</scope>
    <source>
        <strain evidence="2">R3-111a-1</strain>
    </source>
</reference>
<feature type="compositionally biased region" description="Basic residues" evidence="1">
    <location>
        <begin position="14"/>
        <end position="23"/>
    </location>
</feature>
<name>J3P2I2_GAET3</name>
<feature type="region of interest" description="Disordered" evidence="1">
    <location>
        <begin position="162"/>
        <end position="212"/>
    </location>
</feature>
<evidence type="ECO:0000313" key="4">
    <source>
        <dbReference type="Proteomes" id="UP000006039"/>
    </source>
</evidence>
<dbReference type="RefSeq" id="XP_009223818.1">
    <property type="nucleotide sequence ID" value="XM_009225554.1"/>
</dbReference>
<reference evidence="3" key="5">
    <citation type="submission" date="2018-04" db="UniProtKB">
        <authorList>
            <consortium name="EnsemblFungi"/>
        </authorList>
    </citation>
    <scope>IDENTIFICATION</scope>
    <source>
        <strain evidence="3">R3-111a-1</strain>
    </source>
</reference>